<keyword evidence="2" id="KW-1185">Reference proteome</keyword>
<dbReference type="AlphaFoldDB" id="A0A437L0S9"/>
<comment type="caution">
    <text evidence="1">The sequence shown here is derived from an EMBL/GenBank/DDBJ whole genome shotgun (WGS) entry which is preliminary data.</text>
</comment>
<evidence type="ECO:0000313" key="1">
    <source>
        <dbReference type="EMBL" id="RVT78552.1"/>
    </source>
</evidence>
<dbReference type="EMBL" id="SACJ01000002">
    <property type="protein sequence ID" value="RVT78552.1"/>
    <property type="molecule type" value="Genomic_DNA"/>
</dbReference>
<sequence>MIEERNISFSEHQEEFEKYENSITIYEITDKETVKQLGGNIGDKYTTKRIPQTKEEAFERLIKYDAMRIFFALVENFNDKYSLNIKTLRDELDTINEFIESAEKIKIDEATNIYNKNFNPSKRFENEYIKLKYGHYEKKNYNNYFSFFDSITATVKAKYFLYKECLEHEIKKIEEFQSPLYDIFCDKSQIINFNKYTKLHIVEPYIDYSYLFQRLLNENIITKIPHLNFAELLFRNKYINENIMDTINKNSGFRTLKKSFSAQRENNFNNVFNR</sequence>
<protein>
    <submittedName>
        <fullName evidence="1">Uncharacterized protein</fullName>
    </submittedName>
</protein>
<reference evidence="1 2" key="1">
    <citation type="submission" date="2019-01" db="EMBL/GenBank/DDBJ databases">
        <authorList>
            <person name="Chen W.-M."/>
        </authorList>
    </citation>
    <scope>NUCLEOTIDE SEQUENCE [LARGE SCALE GENOMIC DNA]</scope>
    <source>
        <strain evidence="1 2">BBQ-12</strain>
    </source>
</reference>
<dbReference type="RefSeq" id="WP_128193753.1">
    <property type="nucleotide sequence ID" value="NZ_SACJ01000002.1"/>
</dbReference>
<evidence type="ECO:0000313" key="2">
    <source>
        <dbReference type="Proteomes" id="UP000285211"/>
    </source>
</evidence>
<proteinExistence type="predicted"/>
<dbReference type="Proteomes" id="UP000285211">
    <property type="component" value="Unassembled WGS sequence"/>
</dbReference>
<name>A0A437L0S9_9FLAO</name>
<gene>
    <name evidence="1" type="ORF">EOD40_04775</name>
</gene>
<accession>A0A437L0S9</accession>
<dbReference type="OrthoDB" id="1425792at2"/>
<organism evidence="1 2">
    <name type="scientific">Flavobacterium sufflavum</name>
    <dbReference type="NCBI Taxonomy" id="1921138"/>
    <lineage>
        <taxon>Bacteria</taxon>
        <taxon>Pseudomonadati</taxon>
        <taxon>Bacteroidota</taxon>
        <taxon>Flavobacteriia</taxon>
        <taxon>Flavobacteriales</taxon>
        <taxon>Flavobacteriaceae</taxon>
        <taxon>Flavobacterium</taxon>
    </lineage>
</organism>